<evidence type="ECO:0000313" key="3">
    <source>
        <dbReference type="Proteomes" id="UP000830326"/>
    </source>
</evidence>
<name>A0ABY4H9U6_9BACI</name>
<dbReference type="RefSeq" id="WP_245031046.1">
    <property type="nucleotide sequence ID" value="NZ_CP095075.1"/>
</dbReference>
<protein>
    <recommendedName>
        <fullName evidence="4">DUF3139 domain-containing protein</fullName>
    </recommendedName>
</protein>
<gene>
    <name evidence="2" type="ORF">MUO15_16760</name>
</gene>
<evidence type="ECO:0008006" key="4">
    <source>
        <dbReference type="Google" id="ProtNLM"/>
    </source>
</evidence>
<dbReference type="EMBL" id="CP095075">
    <property type="protein sequence ID" value="UOR11232.1"/>
    <property type="molecule type" value="Genomic_DNA"/>
</dbReference>
<reference evidence="2" key="1">
    <citation type="submission" date="2022-04" db="EMBL/GenBank/DDBJ databases">
        <title>Halobacillus sp. isolated from saltern.</title>
        <authorList>
            <person name="Won M."/>
            <person name="Lee C.-M."/>
            <person name="Woen H.-Y."/>
            <person name="Kwon S.-W."/>
        </authorList>
    </citation>
    <scope>NUCLEOTIDE SEQUENCE</scope>
    <source>
        <strain evidence="2">SSHM10-5</strain>
    </source>
</reference>
<keyword evidence="1" id="KW-1133">Transmembrane helix</keyword>
<keyword evidence="1" id="KW-0812">Transmembrane</keyword>
<feature type="transmembrane region" description="Helical" evidence="1">
    <location>
        <begin position="6"/>
        <end position="24"/>
    </location>
</feature>
<keyword evidence="1" id="KW-0472">Membrane</keyword>
<proteinExistence type="predicted"/>
<evidence type="ECO:0000256" key="1">
    <source>
        <dbReference type="SAM" id="Phobius"/>
    </source>
</evidence>
<organism evidence="2 3">
    <name type="scientific">Halobacillus amylolyticus</name>
    <dbReference type="NCBI Taxonomy" id="2932259"/>
    <lineage>
        <taxon>Bacteria</taxon>
        <taxon>Bacillati</taxon>
        <taxon>Bacillota</taxon>
        <taxon>Bacilli</taxon>
        <taxon>Bacillales</taxon>
        <taxon>Bacillaceae</taxon>
        <taxon>Halobacillus</taxon>
    </lineage>
</organism>
<keyword evidence="3" id="KW-1185">Reference proteome</keyword>
<dbReference type="Proteomes" id="UP000830326">
    <property type="component" value="Chromosome"/>
</dbReference>
<sequence>MKTHPFDWIILIIIVVGLGTWAFTNYGIIHEKHLTEATITEKTHGEKGYFITVDDQQLHVKDTNTWMVLTSGESYDISYEWYGNTHPYIVQINQAHDEDSVGGGH</sequence>
<accession>A0ABY4H9U6</accession>
<evidence type="ECO:0000313" key="2">
    <source>
        <dbReference type="EMBL" id="UOR11232.1"/>
    </source>
</evidence>